<gene>
    <name evidence="2" type="ORF">FCS21_00890</name>
</gene>
<dbReference type="EMBL" id="SZVP01000001">
    <property type="protein sequence ID" value="TMM47571.1"/>
    <property type="molecule type" value="Genomic_DNA"/>
</dbReference>
<sequence>MILKSMYFNVQRAKQGISWASIILITCLSSACQLTAPLSNITSDSINYSQYYLWLKSLDNEQLLQEEQLLLTSQQDQEDTPFRQGKFILLYSLPNPVLYQPYKAKRLLNELLLVSHNMSQDNVAFTMLLRDQLNIQLKLLEKKVRAGEAFTKQQHEQRLTIEQLTKQLQQVNQQLLLLKQIDQNINQRG</sequence>
<evidence type="ECO:0000313" key="3">
    <source>
        <dbReference type="Proteomes" id="UP000307702"/>
    </source>
</evidence>
<organism evidence="2 3">
    <name type="scientific">Colwellia ponticola</name>
    <dbReference type="NCBI Taxonomy" id="2304625"/>
    <lineage>
        <taxon>Bacteria</taxon>
        <taxon>Pseudomonadati</taxon>
        <taxon>Pseudomonadota</taxon>
        <taxon>Gammaproteobacteria</taxon>
        <taxon>Alteromonadales</taxon>
        <taxon>Colwelliaceae</taxon>
        <taxon>Colwellia</taxon>
    </lineage>
</organism>
<dbReference type="AlphaFoldDB" id="A0A8H2JNY5"/>
<dbReference type="RefSeq" id="WP_171035608.1">
    <property type="nucleotide sequence ID" value="NZ_SZVP01000001.1"/>
</dbReference>
<evidence type="ECO:0000313" key="2">
    <source>
        <dbReference type="EMBL" id="TMM47571.1"/>
    </source>
</evidence>
<feature type="coiled-coil region" evidence="1">
    <location>
        <begin position="154"/>
        <end position="181"/>
    </location>
</feature>
<proteinExistence type="predicted"/>
<name>A0A8H2JNY5_9GAMM</name>
<dbReference type="Proteomes" id="UP000307702">
    <property type="component" value="Unassembled WGS sequence"/>
</dbReference>
<reference evidence="2 3" key="1">
    <citation type="submission" date="2019-05" db="EMBL/GenBank/DDBJ databases">
        <title>Colwellia ponticola sp. nov., isolated from seawater.</title>
        <authorList>
            <person name="Yoon J.-H."/>
        </authorList>
    </citation>
    <scope>NUCLEOTIDE SEQUENCE [LARGE SCALE GENOMIC DNA]</scope>
    <source>
        <strain evidence="2 3">OISW-25</strain>
    </source>
</reference>
<keyword evidence="3" id="KW-1185">Reference proteome</keyword>
<keyword evidence="1" id="KW-0175">Coiled coil</keyword>
<comment type="caution">
    <text evidence="2">The sequence shown here is derived from an EMBL/GenBank/DDBJ whole genome shotgun (WGS) entry which is preliminary data.</text>
</comment>
<dbReference type="PROSITE" id="PS51257">
    <property type="entry name" value="PROKAR_LIPOPROTEIN"/>
    <property type="match status" value="1"/>
</dbReference>
<accession>A0A8H2JNY5</accession>
<evidence type="ECO:0000256" key="1">
    <source>
        <dbReference type="SAM" id="Coils"/>
    </source>
</evidence>
<protein>
    <submittedName>
        <fullName evidence="2">Uncharacterized protein</fullName>
    </submittedName>
</protein>